<evidence type="ECO:0000259" key="1">
    <source>
        <dbReference type="PROSITE" id="PS50090"/>
    </source>
</evidence>
<dbReference type="InterPro" id="IPR001005">
    <property type="entry name" value="SANT/Myb"/>
</dbReference>
<dbReference type="Proteomes" id="UP000732380">
    <property type="component" value="Unassembled WGS sequence"/>
</dbReference>
<dbReference type="Gene3D" id="1.10.10.60">
    <property type="entry name" value="Homeodomain-like"/>
    <property type="match status" value="1"/>
</dbReference>
<feature type="non-terminal residue" evidence="2">
    <location>
        <position position="67"/>
    </location>
</feature>
<gene>
    <name evidence="2" type="ORF">E4U13_005568</name>
</gene>
<proteinExistence type="predicted"/>
<dbReference type="InterPro" id="IPR009057">
    <property type="entry name" value="Homeodomain-like_sf"/>
</dbReference>
<dbReference type="CDD" id="cd00167">
    <property type="entry name" value="SANT"/>
    <property type="match status" value="1"/>
</dbReference>
<dbReference type="PROSITE" id="PS50090">
    <property type="entry name" value="MYB_LIKE"/>
    <property type="match status" value="1"/>
</dbReference>
<comment type="caution">
    <text evidence="2">The sequence shown here is derived from an EMBL/GenBank/DDBJ whole genome shotgun (WGS) entry which is preliminary data.</text>
</comment>
<protein>
    <recommendedName>
        <fullName evidence="1">Myb-like domain-containing protein</fullName>
    </recommendedName>
</protein>
<feature type="domain" description="Myb-like" evidence="1">
    <location>
        <begin position="11"/>
        <end position="53"/>
    </location>
</feature>
<evidence type="ECO:0000313" key="2">
    <source>
        <dbReference type="EMBL" id="KAG6109989.1"/>
    </source>
</evidence>
<dbReference type="AlphaFoldDB" id="A0A9P7PWV5"/>
<keyword evidence="3" id="KW-1185">Reference proteome</keyword>
<evidence type="ECO:0000313" key="3">
    <source>
        <dbReference type="Proteomes" id="UP000732380"/>
    </source>
</evidence>
<dbReference type="SUPFAM" id="SSF46689">
    <property type="entry name" value="Homeodomain-like"/>
    <property type="match status" value="1"/>
</dbReference>
<sequence>MSSMDLHSLDNWTEQEIGALMELKGRGLSWRNVAAGIPGRSLKICQGRYARLLADEELRCNLAASYG</sequence>
<name>A0A9P7PWV5_9HYPO</name>
<reference evidence="2 3" key="1">
    <citation type="journal article" date="2020" name="bioRxiv">
        <title>Whole genome comparisons of ergot fungi reveals the divergence and evolution of species within the genus Claviceps are the result of varying mechanisms driving genome evolution and host range expansion.</title>
        <authorList>
            <person name="Wyka S.A."/>
            <person name="Mondo S.J."/>
            <person name="Liu M."/>
            <person name="Dettman J."/>
            <person name="Nalam V."/>
            <person name="Broders K.D."/>
        </authorList>
    </citation>
    <scope>NUCLEOTIDE SEQUENCE [LARGE SCALE GENOMIC DNA]</scope>
    <source>
        <strain evidence="2 3">LM576</strain>
    </source>
</reference>
<dbReference type="EMBL" id="SRQM01000458">
    <property type="protein sequence ID" value="KAG6109989.1"/>
    <property type="molecule type" value="Genomic_DNA"/>
</dbReference>
<organism evidence="2 3">
    <name type="scientific">Claviceps humidiphila</name>
    <dbReference type="NCBI Taxonomy" id="1294629"/>
    <lineage>
        <taxon>Eukaryota</taxon>
        <taxon>Fungi</taxon>
        <taxon>Dikarya</taxon>
        <taxon>Ascomycota</taxon>
        <taxon>Pezizomycotina</taxon>
        <taxon>Sordariomycetes</taxon>
        <taxon>Hypocreomycetidae</taxon>
        <taxon>Hypocreales</taxon>
        <taxon>Clavicipitaceae</taxon>
        <taxon>Claviceps</taxon>
    </lineage>
</organism>
<accession>A0A9P7PWV5</accession>